<evidence type="ECO:0000256" key="4">
    <source>
        <dbReference type="ARBA" id="ARBA00022801"/>
    </source>
</evidence>
<feature type="domain" description="Helicase C-terminal" evidence="12">
    <location>
        <begin position="1264"/>
        <end position="1410"/>
    </location>
</feature>
<dbReference type="Pfam" id="PF24580">
    <property type="entry name" value="DUF7607"/>
    <property type="match status" value="1"/>
</dbReference>
<feature type="region of interest" description="Disordered" evidence="10">
    <location>
        <begin position="1501"/>
        <end position="1546"/>
    </location>
</feature>
<evidence type="ECO:0000256" key="9">
    <source>
        <dbReference type="SAM" id="Coils"/>
    </source>
</evidence>
<sequence length="2100" mass="232253">MSGSGGADDPFGWSNERLIQELCTSQRSWPAAQPKKWPDPDLLAAKLQEHDLDGSDLLCYEDLMGQGAFESLCSDLGITKIPHKASLRVALRLFQKRSPGYRAWKEEQAAIETSQAQTEDTRHSLSPRKARIETNGEPHTAAPGALNGNGRANLHDVRAGNGGPQDKAAIQENGSTNGRVTGDSLPVVMEIDVPASPPSFPAQTSKKRKRLVPTNISSTPVPRKLRVDPFGDMSAGIPDRLWQDSAIGAYLGGWALPKQTLLQGTDPLDPTNNDDAGTDDFGWFRPMSIPAGRRLQVHHAVRRYLQPASASVAKLGRARRPLTNNGSGVGLLLEDEDEVLPALGESDDEGYDTETWEAMEQEANERSEQKKRKNDPLSVVAFDTIIADAVRLIEAKWADKKLSKLRRREHSMWTSARSAGLRKFLMNKALKEADRFEQRIDKMVQEMRQVEWRNEKEVRTQAAVLDANIEDRQYALWQSRLYSSPTEPSKPAESKKVPRRRPSAPRARRKIEDDDEEILTSSSSDDNSDGRLQDFVVNDEDADELATLSDGAMDVSDDSMDHPVKADLMDIETAKQPDALPDRTSVGPLLVQAAPKSASTLASEFPLEDLSAIAKKGVSYWEAAGDVTRLLCTIFSSADSEQLARLFHILSLNVDDFWQKFCAPTLAATSTKDEPGAALKTEDDATAFTRYFFTFLTVHDVAPRDFHPQDDDVHQKITQGRASLGSFCVKMRTIAPYFSHLTTSSLTQPAHVAKSATPGVENGRVEADVVSIESDNEDKDEGDLELCQVHRVARPEEPDDDDNDVQISSSFIRRGRLVGRDQGAQSLRDRDKARQLEQENRRKVLYENLAQTGQLSSNKARLIINEAKDKNHGFVYVNSWIGQNIRDHQIDGVRFMWNQIIAPPESRQGCLLAHTMGLGKTMQVITLLVAITEAAKSPDESVSSQIPEDLRESKTLILCPPGLVINWQDELLVWAKDGSLGSAYHVASNMDKEFRLNEIRDWAENGGTMVLGYNMFAQLEKDFGRTAMDLLENTPNIVIADEAHIFKNPSSKIHDLTKNFRTSARIAMTGSPLANSVNEYHVMINWVAPNYLAAREEFNATYANPIKEGFYRDSTTSQRRCAYKMLKVLKDTVAPKIHRVTVSNLQGVLPEKREFILYLPLTPLQMKVYHTFIRLMKQPRMIDDIQTTFQMWSLLIYLTLLLGHPKIFKDRLLEMKKVQTDSKTTGLARPGTLPKHMIDELLTTVGTRDIENLDYSSKIVVLMGILDEAKRVGEKVLVFSQSKLVLDYLQVEFQRQNRLFSRLDGDTAVNKRQAMIKDFNSNTDEVYLISTTAGGVGLNIQGANRVVIFDFKWNPMHEQQAIGRAYRIGQKRTVFVYWLIMGETFETVLHDQAVFKTQLASRVVDKKNPSAWADQIRNYTKDPAIMALDPSLSSRFKGCDPVLDALLANGTATQPRICKIVSTDTFEEEEPEAKLSPEELTDADNMISMNKMRIKIVKDGAGGEIGGSRRSLETMRGPPLERTQVDGSGFPPAVAPSRPNPGGVSLPIPQPVPPSLVLGSQAPQAQPHPPMQIATSNTLPPPPMHIPTQQLDNGVGDFVQGQYVDGDPLFLDPVPEPPVQEPVHETVPSLPSALAGSPEELVRALKMPLISGYIKTQRTLTAQKADMMARKAVMEIDRTFQLAGVPARAQWGRLKALVSREPSLVEMIVYGAIAPAKLATMAGSDESEFVSLVISAFSEMRTAGPNGVYNVQDTPNCCTLFGSLETLERVVERKLYEGATSFPKATGDPIAGSLARELAVSIGEATPDNPMRKTVLARYAIRAFRDPVFANALVSGDIDLHAWPSLSVLEQAKFMRSLYDKHGISYPRPLANDSPAQPARERNGIPYAPTKGSTDSADRRHSTKFESLDDAANARTLDNVPSRPSSTSSGRSRTGVTAGTVAAKRVKDPDHVQHHLHRSQNRGQRPHNRSTGGPGATVAGGEPSRRVSEGAEGSADLLAMREVMERRERRSIVPSPSATGRPSATAPSFETPGPYQARAPPLANQTTQTQRSRLERSLLEADRQQHNAKRERANKPKILPPPNLTSKAGDNVLNPFVLDD</sequence>
<keyword evidence="14" id="KW-1185">Reference proteome</keyword>
<dbReference type="InterPro" id="IPR014001">
    <property type="entry name" value="Helicase_ATP-bd"/>
</dbReference>
<evidence type="ECO:0000256" key="6">
    <source>
        <dbReference type="ARBA" id="ARBA00022840"/>
    </source>
</evidence>
<dbReference type="PANTHER" id="PTHR45797">
    <property type="entry name" value="RAD54-LIKE"/>
    <property type="match status" value="1"/>
</dbReference>
<dbReference type="InterPro" id="IPR038718">
    <property type="entry name" value="SNF2-like_sf"/>
</dbReference>
<evidence type="ECO:0000259" key="11">
    <source>
        <dbReference type="PROSITE" id="PS51192"/>
    </source>
</evidence>
<keyword evidence="9" id="KW-0175">Coiled coil</keyword>
<dbReference type="SUPFAM" id="SSF52540">
    <property type="entry name" value="P-loop containing nucleoside triphosphate hydrolases"/>
    <property type="match status" value="2"/>
</dbReference>
<evidence type="ECO:0000313" key="13">
    <source>
        <dbReference type="EMBL" id="CAK7213795.1"/>
    </source>
</evidence>
<feature type="region of interest" description="Disordered" evidence="10">
    <location>
        <begin position="195"/>
        <end position="220"/>
    </location>
</feature>
<dbReference type="Gene3D" id="3.40.50.300">
    <property type="entry name" value="P-loop containing nucleotide triphosphate hydrolases"/>
    <property type="match status" value="1"/>
</dbReference>
<feature type="domain" description="Helicase ATP-binding" evidence="11">
    <location>
        <begin position="901"/>
        <end position="1090"/>
    </location>
</feature>
<dbReference type="Proteomes" id="UP001642405">
    <property type="component" value="Unassembled WGS sequence"/>
</dbReference>
<dbReference type="InterPro" id="IPR027417">
    <property type="entry name" value="P-loop_NTPase"/>
</dbReference>
<organism evidence="13 14">
    <name type="scientific">Sporothrix curviconia</name>
    <dbReference type="NCBI Taxonomy" id="1260050"/>
    <lineage>
        <taxon>Eukaryota</taxon>
        <taxon>Fungi</taxon>
        <taxon>Dikarya</taxon>
        <taxon>Ascomycota</taxon>
        <taxon>Pezizomycotina</taxon>
        <taxon>Sordariomycetes</taxon>
        <taxon>Sordariomycetidae</taxon>
        <taxon>Ophiostomatales</taxon>
        <taxon>Ophiostomataceae</taxon>
        <taxon>Sporothrix</taxon>
    </lineage>
</organism>
<feature type="compositionally biased region" description="Basic residues" evidence="10">
    <location>
        <begin position="1954"/>
        <end position="1968"/>
    </location>
</feature>
<evidence type="ECO:0000256" key="3">
    <source>
        <dbReference type="ARBA" id="ARBA00022741"/>
    </source>
</evidence>
<dbReference type="InterPro" id="IPR000330">
    <property type="entry name" value="SNF2_N"/>
</dbReference>
<dbReference type="PROSITE" id="PS51192">
    <property type="entry name" value="HELICASE_ATP_BIND_1"/>
    <property type="match status" value="1"/>
</dbReference>
<dbReference type="InterPro" id="IPR056026">
    <property type="entry name" value="DUF7607"/>
</dbReference>
<feature type="compositionally biased region" description="Low complexity" evidence="10">
    <location>
        <begin position="1920"/>
        <end position="1941"/>
    </location>
</feature>
<keyword evidence="6" id="KW-0067">ATP-binding</keyword>
<evidence type="ECO:0000256" key="10">
    <source>
        <dbReference type="SAM" id="MobiDB-lite"/>
    </source>
</evidence>
<comment type="subcellular location">
    <subcellularLocation>
        <location evidence="1">Nucleus</location>
    </subcellularLocation>
</comment>
<keyword evidence="3" id="KW-0547">Nucleotide-binding</keyword>
<dbReference type="InterPro" id="IPR001650">
    <property type="entry name" value="Helicase_C-like"/>
</dbReference>
<dbReference type="PROSITE" id="PS51194">
    <property type="entry name" value="HELICASE_CTER"/>
    <property type="match status" value="1"/>
</dbReference>
<gene>
    <name evidence="13" type="ORF">SCUCBS95973_001920</name>
</gene>
<comment type="caution">
    <text evidence="13">The sequence shown here is derived from an EMBL/GenBank/DDBJ whole genome shotgun (WGS) entry which is preliminary data.</text>
</comment>
<comment type="similarity">
    <text evidence="2">Belongs to the SNF2/RAD54 helicase family.</text>
</comment>
<dbReference type="Gene3D" id="3.40.50.10810">
    <property type="entry name" value="Tandem AAA-ATPase domain"/>
    <property type="match status" value="1"/>
</dbReference>
<accession>A0ABP0B2P1</accession>
<dbReference type="SMART" id="SM00487">
    <property type="entry name" value="DEXDc"/>
    <property type="match status" value="1"/>
</dbReference>
<feature type="compositionally biased region" description="Basic and acidic residues" evidence="10">
    <location>
        <begin position="1896"/>
        <end position="1907"/>
    </location>
</feature>
<feature type="coiled-coil region" evidence="9">
    <location>
        <begin position="426"/>
        <end position="453"/>
    </location>
</feature>
<evidence type="ECO:0000256" key="1">
    <source>
        <dbReference type="ARBA" id="ARBA00004123"/>
    </source>
</evidence>
<keyword evidence="4" id="KW-0378">Hydrolase</keyword>
<protein>
    <recommendedName>
        <fullName evidence="15">Snf2 family helicase</fullName>
    </recommendedName>
</protein>
<evidence type="ECO:0000313" key="14">
    <source>
        <dbReference type="Proteomes" id="UP001642405"/>
    </source>
</evidence>
<dbReference type="SMART" id="SM00490">
    <property type="entry name" value="HELICc"/>
    <property type="match status" value="1"/>
</dbReference>
<feature type="compositionally biased region" description="Polar residues" evidence="10">
    <location>
        <begin position="2014"/>
        <end position="2028"/>
    </location>
</feature>
<keyword evidence="8" id="KW-0539">Nucleus</keyword>
<dbReference type="InterPro" id="IPR044574">
    <property type="entry name" value="ARIP4-like"/>
</dbReference>
<dbReference type="Pfam" id="PF00271">
    <property type="entry name" value="Helicase_C"/>
    <property type="match status" value="1"/>
</dbReference>
<feature type="region of interest" description="Disordered" evidence="10">
    <location>
        <begin position="1869"/>
        <end position="2100"/>
    </location>
</feature>
<evidence type="ECO:0000256" key="7">
    <source>
        <dbReference type="ARBA" id="ARBA00023125"/>
    </source>
</evidence>
<dbReference type="InterPro" id="IPR049730">
    <property type="entry name" value="SNF2/RAD54-like_C"/>
</dbReference>
<reference evidence="13 14" key="1">
    <citation type="submission" date="2024-01" db="EMBL/GenBank/DDBJ databases">
        <authorList>
            <person name="Allen C."/>
            <person name="Tagirdzhanova G."/>
        </authorList>
    </citation>
    <scope>NUCLEOTIDE SEQUENCE [LARGE SCALE GENOMIC DNA]</scope>
</reference>
<dbReference type="EMBL" id="CAWUHB010000007">
    <property type="protein sequence ID" value="CAK7213795.1"/>
    <property type="molecule type" value="Genomic_DNA"/>
</dbReference>
<keyword evidence="5" id="KW-0347">Helicase</keyword>
<feature type="compositionally biased region" description="Basic residues" evidence="10">
    <location>
        <begin position="497"/>
        <end position="509"/>
    </location>
</feature>
<dbReference type="Pfam" id="PF00176">
    <property type="entry name" value="SNF2-rel_dom"/>
    <property type="match status" value="1"/>
</dbReference>
<feature type="compositionally biased region" description="Basic and acidic residues" evidence="10">
    <location>
        <begin position="2052"/>
        <end position="2074"/>
    </location>
</feature>
<proteinExistence type="inferred from homology"/>
<feature type="compositionally biased region" description="Basic and acidic residues" evidence="10">
    <location>
        <begin position="2002"/>
        <end position="2011"/>
    </location>
</feature>
<evidence type="ECO:0008006" key="15">
    <source>
        <dbReference type="Google" id="ProtNLM"/>
    </source>
</evidence>
<feature type="region of interest" description="Disordered" evidence="10">
    <location>
        <begin position="483"/>
        <end position="532"/>
    </location>
</feature>
<evidence type="ECO:0000256" key="8">
    <source>
        <dbReference type="ARBA" id="ARBA00023242"/>
    </source>
</evidence>
<dbReference type="PANTHER" id="PTHR45797:SF1">
    <property type="entry name" value="HELICASE ARIP4"/>
    <property type="match status" value="1"/>
</dbReference>
<evidence type="ECO:0000256" key="5">
    <source>
        <dbReference type="ARBA" id="ARBA00022806"/>
    </source>
</evidence>
<evidence type="ECO:0000259" key="12">
    <source>
        <dbReference type="PROSITE" id="PS51194"/>
    </source>
</evidence>
<keyword evidence="7" id="KW-0238">DNA-binding</keyword>
<evidence type="ECO:0000256" key="2">
    <source>
        <dbReference type="ARBA" id="ARBA00007025"/>
    </source>
</evidence>
<name>A0ABP0B2P1_9PEZI</name>
<dbReference type="CDD" id="cd18793">
    <property type="entry name" value="SF2_C_SNF"/>
    <property type="match status" value="1"/>
</dbReference>